<comment type="subcellular location">
    <subcellularLocation>
        <location evidence="1">Nucleus</location>
    </subcellularLocation>
</comment>
<dbReference type="SUPFAM" id="SSF53098">
    <property type="entry name" value="Ribonuclease H-like"/>
    <property type="match status" value="1"/>
</dbReference>
<evidence type="ECO:0000256" key="5">
    <source>
        <dbReference type="ARBA" id="ARBA00022839"/>
    </source>
</evidence>
<dbReference type="InterPro" id="IPR034922">
    <property type="entry name" value="REX1-like_exo"/>
</dbReference>
<keyword evidence="6" id="KW-0539">Nucleus</keyword>
<accession>A0ABR3PS84</accession>
<gene>
    <name evidence="8" type="primary">REX3</name>
    <name evidence="8" type="ORF">Q8F55_008821</name>
</gene>
<evidence type="ECO:0000256" key="2">
    <source>
        <dbReference type="ARBA" id="ARBA00006357"/>
    </source>
</evidence>
<dbReference type="Gene3D" id="3.30.420.10">
    <property type="entry name" value="Ribonuclease H-like superfamily/Ribonuclease H"/>
    <property type="match status" value="1"/>
</dbReference>
<dbReference type="GeneID" id="95989864"/>
<dbReference type="InterPro" id="IPR013520">
    <property type="entry name" value="Ribonucl_H"/>
</dbReference>
<evidence type="ECO:0000256" key="6">
    <source>
        <dbReference type="ARBA" id="ARBA00023242"/>
    </source>
</evidence>
<dbReference type="InterPro" id="IPR036397">
    <property type="entry name" value="RNaseH_sf"/>
</dbReference>
<dbReference type="SMART" id="SM00479">
    <property type="entry name" value="EXOIII"/>
    <property type="match status" value="1"/>
</dbReference>
<keyword evidence="4" id="KW-0378">Hydrolase</keyword>
<dbReference type="PANTHER" id="PTHR12801:SF115">
    <property type="entry name" value="FI18136P1-RELATED"/>
    <property type="match status" value="1"/>
</dbReference>
<dbReference type="Proteomes" id="UP001565368">
    <property type="component" value="Unassembled WGS sequence"/>
</dbReference>
<dbReference type="PANTHER" id="PTHR12801">
    <property type="entry name" value="RNA EXONUCLEASE REXO1 / RECO3 FAMILY MEMBER-RELATED"/>
    <property type="match status" value="1"/>
</dbReference>
<organism evidence="8 9">
    <name type="scientific">Vanrija albida</name>
    <dbReference type="NCBI Taxonomy" id="181172"/>
    <lineage>
        <taxon>Eukaryota</taxon>
        <taxon>Fungi</taxon>
        <taxon>Dikarya</taxon>
        <taxon>Basidiomycota</taxon>
        <taxon>Agaricomycotina</taxon>
        <taxon>Tremellomycetes</taxon>
        <taxon>Trichosporonales</taxon>
        <taxon>Trichosporonaceae</taxon>
        <taxon>Vanrija</taxon>
    </lineage>
</organism>
<evidence type="ECO:0000256" key="1">
    <source>
        <dbReference type="ARBA" id="ARBA00004123"/>
    </source>
</evidence>
<keyword evidence="5 8" id="KW-0269">Exonuclease</keyword>
<keyword evidence="3" id="KW-0540">Nuclease</keyword>
<reference evidence="8 9" key="1">
    <citation type="submission" date="2023-08" db="EMBL/GenBank/DDBJ databases">
        <title>Annotated Genome Sequence of Vanrija albida AlHP1.</title>
        <authorList>
            <person name="Herzog R."/>
        </authorList>
    </citation>
    <scope>NUCLEOTIDE SEQUENCE [LARGE SCALE GENOMIC DNA]</scope>
    <source>
        <strain evidence="8 9">AlHP1</strain>
    </source>
</reference>
<evidence type="ECO:0000256" key="3">
    <source>
        <dbReference type="ARBA" id="ARBA00022722"/>
    </source>
</evidence>
<evidence type="ECO:0000313" key="9">
    <source>
        <dbReference type="Proteomes" id="UP001565368"/>
    </source>
</evidence>
<dbReference type="RefSeq" id="XP_069205140.1">
    <property type="nucleotide sequence ID" value="XM_069357203.1"/>
</dbReference>
<comment type="caution">
    <text evidence="8">The sequence shown here is derived from an EMBL/GenBank/DDBJ whole genome shotgun (WGS) entry which is preliminary data.</text>
</comment>
<evidence type="ECO:0000313" key="8">
    <source>
        <dbReference type="EMBL" id="KAL1405196.1"/>
    </source>
</evidence>
<dbReference type="InterPro" id="IPR012337">
    <property type="entry name" value="RNaseH-like_sf"/>
</dbReference>
<feature type="domain" description="Exonuclease" evidence="7">
    <location>
        <begin position="105"/>
        <end position="263"/>
    </location>
</feature>
<sequence>MLRIGKSTPQPISDRQKGLRTLYEQFVKLYGGLLRDHPDLARESALAQEQEISASTGQLKAYKTAIHHAAVSEDDKKLAETEAFKTTVAVRDELAKTKELPKPMDVVGMDCEMICGSSLARVTIVDEDGAALLDELVRPRNAILDLNSRFSGISAEDMQAAVMGLDEVRAASCSFIGPDTVIVGHGLENDLRALRLLHSKVIDTAILFPHDKGPPYRRALRDLVKEKLGFFIQDRTNESGHSSLEDAKAALDVLKWQVREDGEP</sequence>
<dbReference type="CDD" id="cd06145">
    <property type="entry name" value="REX1_like"/>
    <property type="match status" value="1"/>
</dbReference>
<protein>
    <submittedName>
        <fullName evidence="8">RNA exonuclease 3</fullName>
    </submittedName>
</protein>
<name>A0ABR3PS84_9TREE</name>
<keyword evidence="9" id="KW-1185">Reference proteome</keyword>
<evidence type="ECO:0000259" key="7">
    <source>
        <dbReference type="SMART" id="SM00479"/>
    </source>
</evidence>
<dbReference type="InterPro" id="IPR047021">
    <property type="entry name" value="REXO1/3/4-like"/>
</dbReference>
<evidence type="ECO:0000256" key="4">
    <source>
        <dbReference type="ARBA" id="ARBA00022801"/>
    </source>
</evidence>
<comment type="similarity">
    <text evidence="2">Belongs to the REXO1/REXO3 family.</text>
</comment>
<proteinExistence type="inferred from homology"/>
<dbReference type="EMBL" id="JBBXJM010000007">
    <property type="protein sequence ID" value="KAL1405196.1"/>
    <property type="molecule type" value="Genomic_DNA"/>
</dbReference>
<dbReference type="GO" id="GO:0004527">
    <property type="term" value="F:exonuclease activity"/>
    <property type="evidence" value="ECO:0007669"/>
    <property type="project" value="UniProtKB-KW"/>
</dbReference>